<evidence type="ECO:0000256" key="3">
    <source>
        <dbReference type="ARBA" id="ARBA00022692"/>
    </source>
</evidence>
<reference evidence="11" key="1">
    <citation type="journal article" date="2019" name="Int. J. Syst. Evol. Microbiol.">
        <title>The Global Catalogue of Microorganisms (GCM) 10K type strain sequencing project: providing services to taxonomists for standard genome sequencing and annotation.</title>
        <authorList>
            <consortium name="The Broad Institute Genomics Platform"/>
            <consortium name="The Broad Institute Genome Sequencing Center for Infectious Disease"/>
            <person name="Wu L."/>
            <person name="Ma J."/>
        </authorList>
    </citation>
    <scope>NUCLEOTIDE SEQUENCE [LARGE SCALE GENOMIC DNA]</scope>
    <source>
        <strain evidence="11">JCM 19134</strain>
    </source>
</reference>
<keyword evidence="10" id="KW-0645">Protease</keyword>
<keyword evidence="11" id="KW-1185">Reference proteome</keyword>
<evidence type="ECO:0000259" key="8">
    <source>
        <dbReference type="Pfam" id="PF01694"/>
    </source>
</evidence>
<dbReference type="GO" id="GO:0004252">
    <property type="term" value="F:serine-type endopeptidase activity"/>
    <property type="evidence" value="ECO:0007669"/>
    <property type="project" value="InterPro"/>
</dbReference>
<evidence type="ECO:0000313" key="11">
    <source>
        <dbReference type="Proteomes" id="UP001409585"/>
    </source>
</evidence>
<feature type="domain" description="Rhomboid protease N-terminal" evidence="9">
    <location>
        <begin position="4"/>
        <end position="61"/>
    </location>
</feature>
<dbReference type="InterPro" id="IPR022764">
    <property type="entry name" value="Peptidase_S54_rhomboid_dom"/>
</dbReference>
<dbReference type="PANTHER" id="PTHR43731">
    <property type="entry name" value="RHOMBOID PROTEASE"/>
    <property type="match status" value="1"/>
</dbReference>
<feature type="transmembrane region" description="Helical" evidence="7">
    <location>
        <begin position="268"/>
        <end position="286"/>
    </location>
</feature>
<feature type="transmembrane region" description="Helical" evidence="7">
    <location>
        <begin position="185"/>
        <end position="204"/>
    </location>
</feature>
<proteinExistence type="inferred from homology"/>
<dbReference type="RefSeq" id="WP_345415748.1">
    <property type="nucleotide sequence ID" value="NZ_AP031496.1"/>
</dbReference>
<comment type="caution">
    <text evidence="10">The sequence shown here is derived from an EMBL/GenBank/DDBJ whole genome shotgun (WGS) entry which is preliminary data.</text>
</comment>
<evidence type="ECO:0000256" key="7">
    <source>
        <dbReference type="SAM" id="Phobius"/>
    </source>
</evidence>
<evidence type="ECO:0000256" key="6">
    <source>
        <dbReference type="ARBA" id="ARBA00023136"/>
    </source>
</evidence>
<sequence length="296" mass="32686">MSAWFACAQFPLDLDLTIVDQVLTEQNIMHRFTEEQGHQLLWLLHPNDRPAVVSLLDQWRQNGLSSQNADFARQSVGLSLDALWLAFIAAPATCIVVLLGIIGYFFTSYGLNQNFHLLSAVNFFPIQVTAEGFRFESAQAALVSGQFWRLITPTFLHFGVLHIVFNALWVWVFGRKIERVLGTSAFIILFVWIATVPNITQALWYGPNVFGGLSGVVYGLLGFIAVWQWRLPDSILQIPKSVIVFMVISLALGFAGVVDLLANVSVANGAHLGGLLSGIVAGLFVTQKVLANTKNR</sequence>
<dbReference type="InterPro" id="IPR038244">
    <property type="entry name" value="NRho_sf"/>
</dbReference>
<dbReference type="EMBL" id="BAABLX010000001">
    <property type="protein sequence ID" value="GAA4930052.1"/>
    <property type="molecule type" value="Genomic_DNA"/>
</dbReference>
<dbReference type="Pfam" id="PF16733">
    <property type="entry name" value="NRho"/>
    <property type="match status" value="1"/>
</dbReference>
<dbReference type="InterPro" id="IPR035952">
    <property type="entry name" value="Rhomboid-like_sf"/>
</dbReference>
<dbReference type="InterPro" id="IPR050925">
    <property type="entry name" value="Rhomboid_protease_S54"/>
</dbReference>
<dbReference type="AlphaFoldDB" id="A0AAV3TX96"/>
<feature type="transmembrane region" description="Helical" evidence="7">
    <location>
        <begin position="155"/>
        <end position="173"/>
    </location>
</feature>
<protein>
    <submittedName>
        <fullName evidence="10">Rhomboid family intramembrane serine protease</fullName>
    </submittedName>
</protein>
<name>A0AAV3TX96_9ALTE</name>
<accession>A0AAV3TX96</accession>
<feature type="domain" description="Peptidase S54 rhomboid" evidence="8">
    <location>
        <begin position="145"/>
        <end position="286"/>
    </location>
</feature>
<comment type="similarity">
    <text evidence="2">Belongs to the peptidase S54 family.</text>
</comment>
<feature type="transmembrane region" description="Helical" evidence="7">
    <location>
        <begin position="82"/>
        <end position="106"/>
    </location>
</feature>
<evidence type="ECO:0000256" key="5">
    <source>
        <dbReference type="ARBA" id="ARBA00022989"/>
    </source>
</evidence>
<keyword evidence="5 7" id="KW-1133">Transmembrane helix</keyword>
<dbReference type="Pfam" id="PF01694">
    <property type="entry name" value="Rhomboid"/>
    <property type="match status" value="1"/>
</dbReference>
<evidence type="ECO:0000256" key="2">
    <source>
        <dbReference type="ARBA" id="ARBA00009045"/>
    </source>
</evidence>
<dbReference type="Gene3D" id="1.20.1540.10">
    <property type="entry name" value="Rhomboid-like"/>
    <property type="match status" value="1"/>
</dbReference>
<dbReference type="Proteomes" id="UP001409585">
    <property type="component" value="Unassembled WGS sequence"/>
</dbReference>
<evidence type="ECO:0000256" key="1">
    <source>
        <dbReference type="ARBA" id="ARBA00004141"/>
    </source>
</evidence>
<keyword evidence="3 7" id="KW-0812">Transmembrane</keyword>
<keyword evidence="4" id="KW-0378">Hydrolase</keyword>
<comment type="subcellular location">
    <subcellularLocation>
        <location evidence="1">Membrane</location>
        <topology evidence="1">Multi-pass membrane protein</topology>
    </subcellularLocation>
</comment>
<evidence type="ECO:0000256" key="4">
    <source>
        <dbReference type="ARBA" id="ARBA00022801"/>
    </source>
</evidence>
<keyword evidence="6 7" id="KW-0472">Membrane</keyword>
<dbReference type="PANTHER" id="PTHR43731:SF14">
    <property type="entry name" value="PRESENILIN-ASSOCIATED RHOMBOID-LIKE PROTEIN, MITOCHONDRIAL"/>
    <property type="match status" value="1"/>
</dbReference>
<dbReference type="GO" id="GO:0016020">
    <property type="term" value="C:membrane"/>
    <property type="evidence" value="ECO:0007669"/>
    <property type="project" value="UniProtKB-SubCell"/>
</dbReference>
<dbReference type="GO" id="GO:0006508">
    <property type="term" value="P:proteolysis"/>
    <property type="evidence" value="ECO:0007669"/>
    <property type="project" value="UniProtKB-KW"/>
</dbReference>
<dbReference type="Gene3D" id="3.30.70.2080">
    <property type="match status" value="1"/>
</dbReference>
<dbReference type="SUPFAM" id="SSF144091">
    <property type="entry name" value="Rhomboid-like"/>
    <property type="match status" value="1"/>
</dbReference>
<dbReference type="InterPro" id="IPR031976">
    <property type="entry name" value="NRho"/>
</dbReference>
<evidence type="ECO:0000259" key="9">
    <source>
        <dbReference type="Pfam" id="PF16733"/>
    </source>
</evidence>
<feature type="transmembrane region" description="Helical" evidence="7">
    <location>
        <begin position="241"/>
        <end position="262"/>
    </location>
</feature>
<organism evidence="10 11">
    <name type="scientific">Halioxenophilus aromaticivorans</name>
    <dbReference type="NCBI Taxonomy" id="1306992"/>
    <lineage>
        <taxon>Bacteria</taxon>
        <taxon>Pseudomonadati</taxon>
        <taxon>Pseudomonadota</taxon>
        <taxon>Gammaproteobacteria</taxon>
        <taxon>Alteromonadales</taxon>
        <taxon>Alteromonadaceae</taxon>
        <taxon>Halioxenophilus</taxon>
    </lineage>
</organism>
<evidence type="ECO:0000313" key="10">
    <source>
        <dbReference type="EMBL" id="GAA4930052.1"/>
    </source>
</evidence>
<gene>
    <name evidence="10" type="ORF">GCM10025791_02280</name>
</gene>
<feature type="transmembrane region" description="Helical" evidence="7">
    <location>
        <begin position="210"/>
        <end position="229"/>
    </location>
</feature>